<keyword evidence="4" id="KW-1185">Reference proteome</keyword>
<dbReference type="Proteomes" id="UP000606193">
    <property type="component" value="Unassembled WGS sequence"/>
</dbReference>
<evidence type="ECO:0000256" key="1">
    <source>
        <dbReference type="SAM" id="Coils"/>
    </source>
</evidence>
<dbReference type="Pfam" id="PF20250">
    <property type="entry name" value="FapA_N"/>
    <property type="match status" value="1"/>
</dbReference>
<dbReference type="PANTHER" id="PTHR38032">
    <property type="entry name" value="POLYMERASE-RELATED"/>
    <property type="match status" value="1"/>
</dbReference>
<sequence>MEKVEKNDFGEVQVEISEDDMEAYITLTPEKRDQVFQMDELKILLKAAGVEYGVLEDVLQKAVSEKRYYEQFTVARGEEPVDGKDGWFEFLFPIHVDTRPKILKDGSVDYTSCGQVPSVGEGQEIVHYHPAQKAKDGTNVLGQILPGRNGRDLARLRGKGFELSPDNLVYTAKLTGKATYQNDILNISAELTLDGDVSYTTTGDVHFIGDIRIRGNVLSGMKVTSEKGSIIVDGYVEAATLIAGKDVILKNGMQGNGQGKVAAKGDVSGKFFEQTFIDCDGNVAANAIMNCQITCGQDVKVSGRFGAIIGGSVSALHSIETMVAGNMAQVKTELCAGMEDNLFALLMQHEKSRKQIQEEVEKILDALKKINKILETSPTPDLQQKKLKLTRAKIEKDTRLNAIMKRKQETVDQMSKTNDASITILKRANPGTEITINGKHVSVQDEITGVEYRRRGTGIVSYGLE</sequence>
<accession>A0ABR7MY91</accession>
<evidence type="ECO:0000259" key="2">
    <source>
        <dbReference type="Pfam" id="PF20250"/>
    </source>
</evidence>
<reference evidence="3 4" key="1">
    <citation type="submission" date="2020-08" db="EMBL/GenBank/DDBJ databases">
        <title>Genome public.</title>
        <authorList>
            <person name="Liu C."/>
            <person name="Sun Q."/>
        </authorList>
    </citation>
    <scope>NUCLEOTIDE SEQUENCE [LARGE SCALE GENOMIC DNA]</scope>
    <source>
        <strain evidence="3 4">NSJ-37</strain>
    </source>
</reference>
<dbReference type="InterPro" id="IPR046866">
    <property type="entry name" value="FapA_N"/>
</dbReference>
<evidence type="ECO:0000313" key="3">
    <source>
        <dbReference type="EMBL" id="MBC8561326.1"/>
    </source>
</evidence>
<name>A0ABR7MY91_9FIRM</name>
<evidence type="ECO:0000313" key="4">
    <source>
        <dbReference type="Proteomes" id="UP000606193"/>
    </source>
</evidence>
<dbReference type="InterPro" id="IPR005646">
    <property type="entry name" value="FapA"/>
</dbReference>
<dbReference type="EMBL" id="JACRSX010000001">
    <property type="protein sequence ID" value="MBC8561326.1"/>
    <property type="molecule type" value="Genomic_DNA"/>
</dbReference>
<comment type="caution">
    <text evidence="3">The sequence shown here is derived from an EMBL/GenBank/DDBJ whole genome shotgun (WGS) entry which is preliminary data.</text>
</comment>
<feature type="domain" description="Flagellar Assembly Protein A N-terminal region" evidence="2">
    <location>
        <begin position="12"/>
        <end position="182"/>
    </location>
</feature>
<keyword evidence="1" id="KW-0175">Coiled coil</keyword>
<dbReference type="PANTHER" id="PTHR38032:SF1">
    <property type="entry name" value="RNA-BINDING PROTEIN KHPB N-TERMINAL DOMAIN-CONTAINING PROTEIN"/>
    <property type="match status" value="1"/>
</dbReference>
<proteinExistence type="predicted"/>
<organism evidence="3 4">
    <name type="scientific">Jutongia huaianensis</name>
    <dbReference type="NCBI Taxonomy" id="2763668"/>
    <lineage>
        <taxon>Bacteria</taxon>
        <taxon>Bacillati</taxon>
        <taxon>Bacillota</taxon>
        <taxon>Clostridia</taxon>
        <taxon>Lachnospirales</taxon>
        <taxon>Lachnospiraceae</taxon>
        <taxon>Jutongia</taxon>
    </lineage>
</organism>
<feature type="coiled-coil region" evidence="1">
    <location>
        <begin position="346"/>
        <end position="373"/>
    </location>
</feature>
<gene>
    <name evidence="3" type="ORF">H8704_01545</name>
</gene>
<dbReference type="RefSeq" id="WP_249297017.1">
    <property type="nucleotide sequence ID" value="NZ_JACRSX010000001.1"/>
</dbReference>
<dbReference type="InterPro" id="IPR046865">
    <property type="entry name" value="FapA_b_solenoid"/>
</dbReference>
<protein>
    <submittedName>
        <fullName evidence="3">DUF342 domain-containing protein</fullName>
    </submittedName>
</protein>
<dbReference type="Pfam" id="PF03961">
    <property type="entry name" value="FapA"/>
    <property type="match status" value="1"/>
</dbReference>